<evidence type="ECO:0000256" key="3">
    <source>
        <dbReference type="ARBA" id="ARBA00012663"/>
    </source>
</evidence>
<dbReference type="PANTHER" id="PTHR30480:SF13">
    <property type="entry name" value="BETA-HEXOSAMINIDASE"/>
    <property type="match status" value="1"/>
</dbReference>
<evidence type="ECO:0000256" key="5">
    <source>
        <dbReference type="ARBA" id="ARBA00023295"/>
    </source>
</evidence>
<dbReference type="InterPro" id="IPR017853">
    <property type="entry name" value="GH"/>
</dbReference>
<evidence type="ECO:0000256" key="1">
    <source>
        <dbReference type="ARBA" id="ARBA00001231"/>
    </source>
</evidence>
<dbReference type="Gene3D" id="3.40.710.10">
    <property type="entry name" value="DD-peptidase/beta-lactamase superfamily"/>
    <property type="match status" value="1"/>
</dbReference>
<dbReference type="InterPro" id="IPR019800">
    <property type="entry name" value="Glyco_hydro_3_AS"/>
</dbReference>
<evidence type="ECO:0000256" key="6">
    <source>
        <dbReference type="SAM" id="MobiDB-lite"/>
    </source>
</evidence>
<keyword evidence="10" id="KW-1185">Reference proteome</keyword>
<gene>
    <name evidence="9" type="ORF">SAMN04515674_103236</name>
</gene>
<proteinExistence type="inferred from homology"/>
<comment type="catalytic activity">
    <reaction evidence="1">
        <text>Hydrolysis of terminal non-reducing N-acetyl-D-hexosamine residues in N-acetyl-beta-D-hexosaminides.</text>
        <dbReference type="EC" id="3.2.1.52"/>
    </reaction>
</comment>
<dbReference type="PANTHER" id="PTHR30480">
    <property type="entry name" value="BETA-HEXOSAMINIDASE-RELATED"/>
    <property type="match status" value="1"/>
</dbReference>
<feature type="domain" description="Glycoside hydrolase family 3 N-terminal" evidence="8">
    <location>
        <begin position="109"/>
        <end position="421"/>
    </location>
</feature>
<dbReference type="EMBL" id="FOXH01000003">
    <property type="protein sequence ID" value="SFP46487.1"/>
    <property type="molecule type" value="Genomic_DNA"/>
</dbReference>
<keyword evidence="4" id="KW-0378">Hydrolase</keyword>
<evidence type="ECO:0000313" key="10">
    <source>
        <dbReference type="Proteomes" id="UP000199306"/>
    </source>
</evidence>
<dbReference type="EC" id="3.2.1.52" evidence="3"/>
<dbReference type="InterPro" id="IPR012338">
    <property type="entry name" value="Beta-lactam/transpept-like"/>
</dbReference>
<dbReference type="SUPFAM" id="SSF52279">
    <property type="entry name" value="Beta-D-glucan exohydrolase, C-terminal domain"/>
    <property type="match status" value="1"/>
</dbReference>
<dbReference type="STRING" id="1079859.SAMN04515674_103236"/>
<sequence length="1037" mass="115727">MLKRLLLVLIALILIFPVAGNFNGFFMSLQRKKGHKISRSHTRKSTSKRGSKRSGKSRTKTKKGKKSRVVRRENVTVYAPPVVLNDSTFIPSNLPEKQWIDSVFATMNLDQKIGQFFMVAAYSNRGEDHFRKIESLIQNNNIGGIIFFKGEPATQVNLTNNFQAMAKIPLLIGIDGEWGLGMRLDAAMSFPKQMTLGAVQNNQLIYRMGAEIARQCKRVGIHLNFAPVVDINSNPNNPVIGHRSFGELRDNVAEKSVAYMRGMQNNQLLACAKHFPGHGDTHVDSHHTLPQVSYNLERLKSVELYPFQKLIEDSLQTLIVGHLQVPYLDWKPATLSQNIVTNLLKNEMGFKGLVITDALNMRGVSNGLSSAEVDLQAFLAGNDILLYSEDISGGIQKIKQAVEQGTIPQSEIDERVRKILRAKFWTGLSRQSTIDTRNLSQELNTDEARQIKQELFENAVTIVRNEGNILPLKSTKSADYLAVSIDAGVNNSFHQALNKFVNCQQFTNISRSDEAFFNEVLGAADSTKTIILSIHDAKNRPAGRFGISASIQDFVKKLEKKTKVILCVFGSPYSLKYFPESSIVVCGYEDDVYAQEAVAQVLFGALPAIGKLPVSVEGLYKAGDGIMTSSLNRLGFALPEATGMSSKGLLKIDFLINNAIENRVFPGCQVLIARKGKVIYQKNFGRLSYDNYDRVLDNTVYDLASVTKVTATLQAVMALYDQKAIDLNQKASFYLPELKGTNKEGLIIKDILFHQAGLVAYIPFWEKTVDQNNWKTEYYNASKTAEYPLEVRAGMYAKASIRDSVWKWVIKSPLSTKKDRDGNFSYVYSDLGLIILHHVVEKLLVMPLDEFVQKSFYSEIGMNSTYFNPLQNGIAKVRIAPTENDVLFRNAQLQGTVQDQTAAMLGGVSGHAGLFSTAHDLAKLMLMNLGKGSYGATQFLSEETLNYFTKTTSARSHRALGWDKLPADEESNYVSSKVSASSFGHSGYTGTLVWVDPQKDLIFVFLANRVYPSASNNRINQLKIRRRIMDLIYEAMK</sequence>
<dbReference type="Pfam" id="PF00144">
    <property type="entry name" value="Beta-lactamase"/>
    <property type="match status" value="1"/>
</dbReference>
<evidence type="ECO:0000256" key="2">
    <source>
        <dbReference type="ARBA" id="ARBA00005336"/>
    </source>
</evidence>
<dbReference type="Gene3D" id="3.40.50.1700">
    <property type="entry name" value="Glycoside hydrolase family 3 C-terminal domain"/>
    <property type="match status" value="1"/>
</dbReference>
<dbReference type="SUPFAM" id="SSF51445">
    <property type="entry name" value="(Trans)glycosidases"/>
    <property type="match status" value="1"/>
</dbReference>
<dbReference type="InterPro" id="IPR001764">
    <property type="entry name" value="Glyco_hydro_3_N"/>
</dbReference>
<dbReference type="AlphaFoldDB" id="A0A1I5QK65"/>
<accession>A0A1I5QK65</accession>
<dbReference type="PRINTS" id="PR00133">
    <property type="entry name" value="GLHYDRLASE3"/>
</dbReference>
<name>A0A1I5QK65_9BACT</name>
<dbReference type="GO" id="GO:0009254">
    <property type="term" value="P:peptidoglycan turnover"/>
    <property type="evidence" value="ECO:0007669"/>
    <property type="project" value="TreeGrafter"/>
</dbReference>
<dbReference type="InterPro" id="IPR050226">
    <property type="entry name" value="NagZ_Beta-hexosaminidase"/>
</dbReference>
<reference evidence="9 10" key="1">
    <citation type="submission" date="2016-10" db="EMBL/GenBank/DDBJ databases">
        <authorList>
            <person name="de Groot N.N."/>
        </authorList>
    </citation>
    <scope>NUCLEOTIDE SEQUENCE [LARGE SCALE GENOMIC DNA]</scope>
    <source>
        <strain evidence="10">E92,LMG 26720,CCM 7988</strain>
    </source>
</reference>
<keyword evidence="5" id="KW-0326">Glycosidase</keyword>
<organism evidence="9 10">
    <name type="scientific">Pseudarcicella hirudinis</name>
    <dbReference type="NCBI Taxonomy" id="1079859"/>
    <lineage>
        <taxon>Bacteria</taxon>
        <taxon>Pseudomonadati</taxon>
        <taxon>Bacteroidota</taxon>
        <taxon>Cytophagia</taxon>
        <taxon>Cytophagales</taxon>
        <taxon>Flectobacillaceae</taxon>
        <taxon>Pseudarcicella</taxon>
    </lineage>
</organism>
<evidence type="ECO:0000259" key="8">
    <source>
        <dbReference type="Pfam" id="PF00933"/>
    </source>
</evidence>
<dbReference type="RefSeq" id="WP_229632914.1">
    <property type="nucleotide sequence ID" value="NZ_FOXH01000003.1"/>
</dbReference>
<feature type="compositionally biased region" description="Basic residues" evidence="6">
    <location>
        <begin position="36"/>
        <end position="69"/>
    </location>
</feature>
<evidence type="ECO:0000313" key="9">
    <source>
        <dbReference type="EMBL" id="SFP46487.1"/>
    </source>
</evidence>
<evidence type="ECO:0000259" key="7">
    <source>
        <dbReference type="Pfam" id="PF00144"/>
    </source>
</evidence>
<dbReference type="InterPro" id="IPR036881">
    <property type="entry name" value="Glyco_hydro_3_C_sf"/>
</dbReference>
<dbReference type="GO" id="GO:0004563">
    <property type="term" value="F:beta-N-acetylhexosaminidase activity"/>
    <property type="evidence" value="ECO:0007669"/>
    <property type="project" value="UniProtKB-EC"/>
</dbReference>
<dbReference type="InterPro" id="IPR036962">
    <property type="entry name" value="Glyco_hydro_3_N_sf"/>
</dbReference>
<feature type="domain" description="Beta-lactamase-related" evidence="7">
    <location>
        <begin position="658"/>
        <end position="1019"/>
    </location>
</feature>
<dbReference type="SUPFAM" id="SSF56601">
    <property type="entry name" value="beta-lactamase/transpeptidase-like"/>
    <property type="match status" value="1"/>
</dbReference>
<dbReference type="InterPro" id="IPR001466">
    <property type="entry name" value="Beta-lactam-related"/>
</dbReference>
<dbReference type="Pfam" id="PF00933">
    <property type="entry name" value="Glyco_hydro_3"/>
    <property type="match status" value="1"/>
</dbReference>
<feature type="region of interest" description="Disordered" evidence="6">
    <location>
        <begin position="36"/>
        <end position="70"/>
    </location>
</feature>
<protein>
    <recommendedName>
        <fullName evidence="3">beta-N-acetylhexosaminidase</fullName>
        <ecNumber evidence="3">3.2.1.52</ecNumber>
    </recommendedName>
</protein>
<evidence type="ECO:0000256" key="4">
    <source>
        <dbReference type="ARBA" id="ARBA00022801"/>
    </source>
</evidence>
<dbReference type="GO" id="GO:0005975">
    <property type="term" value="P:carbohydrate metabolic process"/>
    <property type="evidence" value="ECO:0007669"/>
    <property type="project" value="InterPro"/>
</dbReference>
<dbReference type="Proteomes" id="UP000199306">
    <property type="component" value="Unassembled WGS sequence"/>
</dbReference>
<comment type="similarity">
    <text evidence="2">Belongs to the glycosyl hydrolase 3 family.</text>
</comment>
<dbReference type="PROSITE" id="PS00775">
    <property type="entry name" value="GLYCOSYL_HYDROL_F3"/>
    <property type="match status" value="1"/>
</dbReference>
<dbReference type="Gene3D" id="3.20.20.300">
    <property type="entry name" value="Glycoside hydrolase, family 3, N-terminal domain"/>
    <property type="match status" value="1"/>
</dbReference>